<evidence type="ECO:0000256" key="5">
    <source>
        <dbReference type="ARBA" id="ARBA00023128"/>
    </source>
</evidence>
<dbReference type="STRING" id="113226.A0A139IJV2"/>
<evidence type="ECO:0000313" key="9">
    <source>
        <dbReference type="Proteomes" id="UP000073492"/>
    </source>
</evidence>
<keyword evidence="9" id="KW-1185">Reference proteome</keyword>
<reference evidence="8 9" key="1">
    <citation type="submission" date="2015-07" db="EMBL/GenBank/DDBJ databases">
        <title>Comparative genomics of the Sigatoka disease complex on banana suggests a link between parallel evolutionary changes in Pseudocercospora fijiensis and Pseudocercospora eumusae and increased virulence on the banana host.</title>
        <authorList>
            <person name="Chang T.-C."/>
            <person name="Salvucci A."/>
            <person name="Crous P.W."/>
            <person name="Stergiopoulos I."/>
        </authorList>
    </citation>
    <scope>NUCLEOTIDE SEQUENCE [LARGE SCALE GENOMIC DNA]</scope>
    <source>
        <strain evidence="8 9">CBS 116634</strain>
    </source>
</reference>
<comment type="subcellular location">
    <subcellularLocation>
        <location evidence="1">Mitochondrion</location>
    </subcellularLocation>
</comment>
<evidence type="ECO:0000256" key="1">
    <source>
        <dbReference type="ARBA" id="ARBA00004173"/>
    </source>
</evidence>
<evidence type="ECO:0000313" key="8">
    <source>
        <dbReference type="EMBL" id="KXT15047.1"/>
    </source>
</evidence>
<proteinExistence type="inferred from homology"/>
<accession>A0A139IJV2</accession>
<evidence type="ECO:0000256" key="2">
    <source>
        <dbReference type="ARBA" id="ARBA00009863"/>
    </source>
</evidence>
<protein>
    <recommendedName>
        <fullName evidence="7">Small ribosomal subunit protein mS29</fullName>
    </recommendedName>
</protein>
<evidence type="ECO:0000256" key="3">
    <source>
        <dbReference type="ARBA" id="ARBA00022946"/>
    </source>
</evidence>
<evidence type="ECO:0000256" key="4">
    <source>
        <dbReference type="ARBA" id="ARBA00022980"/>
    </source>
</evidence>
<dbReference type="InterPro" id="IPR019368">
    <property type="entry name" value="Ribosomal_mS29"/>
</dbReference>
<keyword evidence="5" id="KW-0496">Mitochondrion</keyword>
<dbReference type="EMBL" id="LFZO01000068">
    <property type="protein sequence ID" value="KXT15047.1"/>
    <property type="molecule type" value="Genomic_DNA"/>
</dbReference>
<keyword evidence="6" id="KW-0687">Ribonucleoprotein</keyword>
<evidence type="ECO:0000256" key="7">
    <source>
        <dbReference type="ARBA" id="ARBA00035140"/>
    </source>
</evidence>
<dbReference type="AlphaFoldDB" id="A0A139IJV2"/>
<dbReference type="OrthoDB" id="274828at2759"/>
<keyword evidence="4" id="KW-0689">Ribosomal protein</keyword>
<dbReference type="GO" id="GO:0003735">
    <property type="term" value="F:structural constituent of ribosome"/>
    <property type="evidence" value="ECO:0007669"/>
    <property type="project" value="TreeGrafter"/>
</dbReference>
<sequence length="553" mass="60741">MAKDKCWRRDSTKTESFYADRNKDQRLERPVCSAAPPIEHFPLARLEAAVGRSRRLGKAWHLRGVRYISIQCNASIERNIAQPMPPSMCLRCLKRSLIAIETAPHNATQRSAFSISTSFSAPPVLKKKGVVAKATSRTGQTLRLAKNKRASTTRPPAVGERKALRKRVVLSNTNALEIQGLPDLDVGNINSQVLQKSQGAVLGLKNPTVDALRAVEAFKPTQGWSLFRRPATLIRKETVDVAGDIEGVAAAKAGRTVRKVIYGERDSGKSVLQLQAMAMASLRNWVVVHIPEAQDLVNAHTSYQPIETDNGTMYVQPHYTAKLLDNIAKANRNVLETLKMKQQHKLPISLPANSTLLRLAELGARNPDAAWPVWQAFWAELTAPEGNLPPVFYSLDGFDHVSRLSAYLNSDVQAIHAHELTLVKHFIDLLSGKTHLPNGGMVLAAVSESNKASAHTLHHCIKRNEAIQSKKPPPAGDPYVAYDKWVQDAMATVGVTKLRGLSKEEARGVMQYYAQSGMLRNGVTENLVSETWTLSGGGIIGQIERGTVQALRA</sequence>
<keyword evidence="3" id="KW-0809">Transit peptide</keyword>
<comment type="similarity">
    <text evidence="2">Belongs to the mitochondrion-specific ribosomal protein mS29 family.</text>
</comment>
<dbReference type="PANTHER" id="PTHR12810:SF0">
    <property type="entry name" value="SMALL RIBOSOMAL SUBUNIT PROTEIN MS29"/>
    <property type="match status" value="1"/>
</dbReference>
<gene>
    <name evidence="8" type="ORF">AC579_4879</name>
</gene>
<evidence type="ECO:0000256" key="6">
    <source>
        <dbReference type="ARBA" id="ARBA00023274"/>
    </source>
</evidence>
<dbReference type="Proteomes" id="UP000073492">
    <property type="component" value="Unassembled WGS sequence"/>
</dbReference>
<dbReference type="PANTHER" id="PTHR12810">
    <property type="entry name" value="MITOCHONDRIAL 28S RIBOSOMAL PROTEIN S29"/>
    <property type="match status" value="1"/>
</dbReference>
<organism evidence="8 9">
    <name type="scientific">Pseudocercospora musae</name>
    <dbReference type="NCBI Taxonomy" id="113226"/>
    <lineage>
        <taxon>Eukaryota</taxon>
        <taxon>Fungi</taxon>
        <taxon>Dikarya</taxon>
        <taxon>Ascomycota</taxon>
        <taxon>Pezizomycotina</taxon>
        <taxon>Dothideomycetes</taxon>
        <taxon>Dothideomycetidae</taxon>
        <taxon>Mycosphaerellales</taxon>
        <taxon>Mycosphaerellaceae</taxon>
        <taxon>Pseudocercospora</taxon>
    </lineage>
</organism>
<name>A0A139IJV2_9PEZI</name>
<dbReference type="Pfam" id="PF10236">
    <property type="entry name" value="DAP3"/>
    <property type="match status" value="1"/>
</dbReference>
<comment type="caution">
    <text evidence="8">The sequence shown here is derived from an EMBL/GenBank/DDBJ whole genome shotgun (WGS) entry which is preliminary data.</text>
</comment>
<dbReference type="GO" id="GO:0005763">
    <property type="term" value="C:mitochondrial small ribosomal subunit"/>
    <property type="evidence" value="ECO:0007669"/>
    <property type="project" value="TreeGrafter"/>
</dbReference>